<dbReference type="PROSITE" id="PS50151">
    <property type="entry name" value="UVR"/>
    <property type="match status" value="1"/>
</dbReference>
<dbReference type="Gene3D" id="3.40.50.300">
    <property type="entry name" value="P-loop containing nucleotide triphosphate hydrolases"/>
    <property type="match status" value="1"/>
</dbReference>
<gene>
    <name evidence="2" type="ORF">GM540_14345</name>
</gene>
<keyword evidence="2" id="KW-0378">Hydrolase</keyword>
<sequence length="109" mass="12619">SKMNLTLNFVDPKVIDQRLIEAENLKSQATREEDFEKAAYFRDQIAKYKEIQKKKITDQDTPIISEKTIEHIIEQKTNIPVGDLKEKEQSQLIHLAEDLKSHVIGQDDA</sequence>
<feature type="non-terminal residue" evidence="2">
    <location>
        <position position="1"/>
    </location>
</feature>
<dbReference type="GO" id="GO:0008233">
    <property type="term" value="F:peptidase activity"/>
    <property type="evidence" value="ECO:0007669"/>
    <property type="project" value="UniProtKB-KW"/>
</dbReference>
<dbReference type="SUPFAM" id="SSF46600">
    <property type="entry name" value="C-terminal UvrC-binding domain of UvrB"/>
    <property type="match status" value="1"/>
</dbReference>
<dbReference type="Proteomes" id="UP000483094">
    <property type="component" value="Unassembled WGS sequence"/>
</dbReference>
<evidence type="ECO:0000313" key="2">
    <source>
        <dbReference type="EMBL" id="MTV75120.1"/>
    </source>
</evidence>
<dbReference type="InterPro" id="IPR001943">
    <property type="entry name" value="UVR_dom"/>
</dbReference>
<dbReference type="InterPro" id="IPR036876">
    <property type="entry name" value="UVR_dom_sf"/>
</dbReference>
<evidence type="ECO:0000313" key="3">
    <source>
        <dbReference type="Proteomes" id="UP000483094"/>
    </source>
</evidence>
<evidence type="ECO:0000259" key="1">
    <source>
        <dbReference type="PROSITE" id="PS50151"/>
    </source>
</evidence>
<keyword evidence="2" id="KW-0645">Protease</keyword>
<dbReference type="Pfam" id="PF02151">
    <property type="entry name" value="UVR"/>
    <property type="match status" value="1"/>
</dbReference>
<feature type="domain" description="UVR" evidence="1">
    <location>
        <begin position="16"/>
        <end position="51"/>
    </location>
</feature>
<reference evidence="2 3" key="1">
    <citation type="submission" date="2019-11" db="EMBL/GenBank/DDBJ databases">
        <title>Growth characteristics of pneumococcus vary with the chemical composition of the capsule and with environmental conditions.</title>
        <authorList>
            <person name="Tothpal A."/>
            <person name="Desobry K."/>
            <person name="Joshi S."/>
            <person name="Wyllie A.L."/>
            <person name="Weinberger D.M."/>
        </authorList>
    </citation>
    <scope>NUCLEOTIDE SEQUENCE [LARGE SCALE GENOMIC DNA]</scope>
    <source>
        <strain evidence="3">pnumococcus19F</strain>
    </source>
</reference>
<keyword evidence="2" id="KW-0067">ATP-binding</keyword>
<protein>
    <submittedName>
        <fullName evidence="2">ATP-dependent Clp protease ATP-binding subunit</fullName>
    </submittedName>
</protein>
<proteinExistence type="predicted"/>
<feature type="non-terminal residue" evidence="2">
    <location>
        <position position="109"/>
    </location>
</feature>
<dbReference type="GO" id="GO:0005524">
    <property type="term" value="F:ATP binding"/>
    <property type="evidence" value="ECO:0007669"/>
    <property type="project" value="UniProtKB-KW"/>
</dbReference>
<keyword evidence="2" id="KW-0547">Nucleotide-binding</keyword>
<comment type="caution">
    <text evidence="2">The sequence shown here is derived from an EMBL/GenBank/DDBJ whole genome shotgun (WGS) entry which is preliminary data.</text>
</comment>
<dbReference type="AlphaFoldDB" id="A0A6G2DEW4"/>
<dbReference type="GO" id="GO:0006508">
    <property type="term" value="P:proteolysis"/>
    <property type="evidence" value="ECO:0007669"/>
    <property type="project" value="UniProtKB-KW"/>
</dbReference>
<dbReference type="EMBL" id="WNHQ01001797">
    <property type="protein sequence ID" value="MTV75120.1"/>
    <property type="molecule type" value="Genomic_DNA"/>
</dbReference>
<name>A0A6G2DEW4_STREE</name>
<dbReference type="InterPro" id="IPR027417">
    <property type="entry name" value="P-loop_NTPase"/>
</dbReference>
<organism evidence="2 3">
    <name type="scientific">Streptococcus pneumoniae</name>
    <dbReference type="NCBI Taxonomy" id="1313"/>
    <lineage>
        <taxon>Bacteria</taxon>
        <taxon>Bacillati</taxon>
        <taxon>Bacillota</taxon>
        <taxon>Bacilli</taxon>
        <taxon>Lactobacillales</taxon>
        <taxon>Streptococcaceae</taxon>
        <taxon>Streptococcus</taxon>
    </lineage>
</organism>
<accession>A0A6G2DEW4</accession>